<dbReference type="EMBL" id="KZ852038">
    <property type="protein sequence ID" value="RDH36158.1"/>
    <property type="molecule type" value="Genomic_DNA"/>
</dbReference>
<name>A0A3F3QAG1_9EURO</name>
<dbReference type="Proteomes" id="UP000253729">
    <property type="component" value="Unassembled WGS sequence"/>
</dbReference>
<gene>
    <name evidence="2" type="ORF">BDQ94DRAFT_138672</name>
</gene>
<dbReference type="GeneID" id="38133635"/>
<evidence type="ECO:0000256" key="1">
    <source>
        <dbReference type="SAM" id="MobiDB-lite"/>
    </source>
</evidence>
<protein>
    <submittedName>
        <fullName evidence="2">Uncharacterized protein</fullName>
    </submittedName>
</protein>
<keyword evidence="3" id="KW-1185">Reference proteome</keyword>
<accession>A0A3F3QAG1</accession>
<dbReference type="AlphaFoldDB" id="A0A3F3QAG1"/>
<organism evidence="2 3">
    <name type="scientific">Aspergillus welwitschiae</name>
    <dbReference type="NCBI Taxonomy" id="1341132"/>
    <lineage>
        <taxon>Eukaryota</taxon>
        <taxon>Fungi</taxon>
        <taxon>Dikarya</taxon>
        <taxon>Ascomycota</taxon>
        <taxon>Pezizomycotina</taxon>
        <taxon>Eurotiomycetes</taxon>
        <taxon>Eurotiomycetidae</taxon>
        <taxon>Eurotiales</taxon>
        <taxon>Aspergillaceae</taxon>
        <taxon>Aspergillus</taxon>
        <taxon>Aspergillus subgen. Circumdati</taxon>
    </lineage>
</organism>
<feature type="region of interest" description="Disordered" evidence="1">
    <location>
        <begin position="1"/>
        <end position="23"/>
    </location>
</feature>
<evidence type="ECO:0000313" key="3">
    <source>
        <dbReference type="Proteomes" id="UP000253729"/>
    </source>
</evidence>
<reference evidence="2 3" key="1">
    <citation type="submission" date="2018-07" db="EMBL/GenBank/DDBJ databases">
        <title>The genomes of Aspergillus section Nigri reveals drivers in fungal speciation.</title>
        <authorList>
            <consortium name="DOE Joint Genome Institute"/>
            <person name="Vesth T.C."/>
            <person name="Nybo J."/>
            <person name="Theobald S."/>
            <person name="Brandl J."/>
            <person name="Frisvad J.C."/>
            <person name="Nielsen K.F."/>
            <person name="Lyhne E.K."/>
            <person name="Kogle M.E."/>
            <person name="Kuo A."/>
            <person name="Riley R."/>
            <person name="Clum A."/>
            <person name="Nolan M."/>
            <person name="Lipzen A."/>
            <person name="Salamov A."/>
            <person name="Henrissat B."/>
            <person name="Wiebenga A."/>
            <person name="De vries R.P."/>
            <person name="Grigoriev I.V."/>
            <person name="Mortensen U.H."/>
            <person name="Andersen M.R."/>
            <person name="Baker S.E."/>
        </authorList>
    </citation>
    <scope>NUCLEOTIDE SEQUENCE [LARGE SCALE GENOMIC DNA]</scope>
    <source>
        <strain evidence="2 3">CBS 139.54b</strain>
    </source>
</reference>
<proteinExistence type="predicted"/>
<evidence type="ECO:0000313" key="2">
    <source>
        <dbReference type="EMBL" id="RDH36158.1"/>
    </source>
</evidence>
<sequence length="101" mass="11308">MTTPIRVTETPEKESSSHLSFSNDENEGRAFVASYSQRPKFAPWDKVMLVVRGSNGTDALAGPYYIETVVPPNKYTLCDEQGKSVRRGISVEEHEVRVFGK</sequence>
<dbReference type="RefSeq" id="XP_026629180.1">
    <property type="nucleotide sequence ID" value="XM_026765279.1"/>
</dbReference>